<dbReference type="GO" id="GO:0006071">
    <property type="term" value="P:glycerol metabolic process"/>
    <property type="evidence" value="ECO:0007669"/>
    <property type="project" value="UniProtKB-KW"/>
</dbReference>
<name>A0A1A2Z1R6_9MYCO</name>
<evidence type="ECO:0000256" key="9">
    <source>
        <dbReference type="ARBA" id="ARBA00023315"/>
    </source>
</evidence>
<evidence type="ECO:0000256" key="7">
    <source>
        <dbReference type="ARBA" id="ARBA00022798"/>
    </source>
</evidence>
<keyword evidence="8 11" id="KW-0443">Lipid metabolism</keyword>
<evidence type="ECO:0000256" key="2">
    <source>
        <dbReference type="ARBA" id="ARBA00005189"/>
    </source>
</evidence>
<sequence length="476" mass="51432">MGGRAVEQLTTLDAGFLKAEDSDPQVSLAIGGLVILEGPPPDREALTTTMTERIAACPRFMQRLRLRPFDLGAPEWVDDPKFDITRHLRRIAVPHPGDDSEVYRLIADLMARRLDRSRPLWEIWVIEGLADDRWGMLMKVHHCIADGIATAHMLAGLSDGGVGKSFASHIRAATEQPEPGGNWAASLAGVVNPLNWMNGLFTTSAAVTVAAARAARGATEIAAGLLRPTSSSLNGPMGSLRRYSAARVSLDDVRQVCEAFDVTLNDVALAALTESYRALLTRRGEEPLADSLRTLVPVSVRSADAFGKTDNRVSVMLPYLPVEVENPIRRLRLVHARLTRTKSNGQRQAGSAAVSMANVMPFALTAWAIRLLTRLPQRGVTALATNVPGPREPMTIMGRKVVGVMPVPPIAMQLRTGVAMLSYADHLFFGILADFDAVPDVEELARGIETAVARLVVSSKRKAARESRGLSLVVGA</sequence>
<evidence type="ECO:0000256" key="5">
    <source>
        <dbReference type="ARBA" id="ARBA00022516"/>
    </source>
</evidence>
<dbReference type="InterPro" id="IPR009721">
    <property type="entry name" value="O-acyltransferase_WSD1_C"/>
</dbReference>
<keyword evidence="9 11" id="KW-0012">Acyltransferase</keyword>
<comment type="catalytic activity">
    <reaction evidence="10 11">
        <text>an acyl-CoA + a 1,2-diacyl-sn-glycerol = a triacyl-sn-glycerol + CoA</text>
        <dbReference type="Rhea" id="RHEA:10868"/>
        <dbReference type="ChEBI" id="CHEBI:17815"/>
        <dbReference type="ChEBI" id="CHEBI:57287"/>
        <dbReference type="ChEBI" id="CHEBI:58342"/>
        <dbReference type="ChEBI" id="CHEBI:64615"/>
        <dbReference type="EC" id="2.3.1.20"/>
    </reaction>
</comment>
<dbReference type="GO" id="GO:0005886">
    <property type="term" value="C:plasma membrane"/>
    <property type="evidence" value="ECO:0007669"/>
    <property type="project" value="TreeGrafter"/>
</dbReference>
<dbReference type="Pfam" id="PF03007">
    <property type="entry name" value="WS_DGAT_cat"/>
    <property type="match status" value="1"/>
</dbReference>
<dbReference type="PANTHER" id="PTHR31650:SF1">
    <property type="entry name" value="WAX ESTER SYNTHASE_DIACYLGLYCEROL ACYLTRANSFERASE 4-RELATED"/>
    <property type="match status" value="1"/>
</dbReference>
<dbReference type="Gene3D" id="3.30.559.10">
    <property type="entry name" value="Chloramphenicol acetyltransferase-like domain"/>
    <property type="match status" value="1"/>
</dbReference>
<evidence type="ECO:0000256" key="3">
    <source>
        <dbReference type="ARBA" id="ARBA00009587"/>
    </source>
</evidence>
<protein>
    <recommendedName>
        <fullName evidence="4 11">Diacylglycerol O-acyltransferase</fullName>
        <ecNumber evidence="4 11">2.3.1.20</ecNumber>
    </recommendedName>
</protein>
<keyword evidence="7 11" id="KW-0319">Glycerol metabolism</keyword>
<gene>
    <name evidence="14" type="ORF">A5707_03285</name>
</gene>
<evidence type="ECO:0000259" key="13">
    <source>
        <dbReference type="Pfam" id="PF06974"/>
    </source>
</evidence>
<dbReference type="EMBL" id="LZKJ01000136">
    <property type="protein sequence ID" value="OBI44464.1"/>
    <property type="molecule type" value="Genomic_DNA"/>
</dbReference>
<evidence type="ECO:0000256" key="6">
    <source>
        <dbReference type="ARBA" id="ARBA00022679"/>
    </source>
</evidence>
<dbReference type="GO" id="GO:0019432">
    <property type="term" value="P:triglyceride biosynthetic process"/>
    <property type="evidence" value="ECO:0007669"/>
    <property type="project" value="UniProtKB-UniPathway"/>
</dbReference>
<evidence type="ECO:0000313" key="15">
    <source>
        <dbReference type="Proteomes" id="UP000093592"/>
    </source>
</evidence>
<comment type="pathway">
    <text evidence="2">Lipid metabolism.</text>
</comment>
<dbReference type="EC" id="2.3.1.20" evidence="4 11"/>
<dbReference type="InterPro" id="IPR023213">
    <property type="entry name" value="CAT-like_dom_sf"/>
</dbReference>
<dbReference type="Proteomes" id="UP000093592">
    <property type="component" value="Unassembled WGS sequence"/>
</dbReference>
<dbReference type="SUPFAM" id="SSF52777">
    <property type="entry name" value="CoA-dependent acyltransferases"/>
    <property type="match status" value="1"/>
</dbReference>
<dbReference type="GO" id="GO:0004144">
    <property type="term" value="F:diacylglycerol O-acyltransferase activity"/>
    <property type="evidence" value="ECO:0007669"/>
    <property type="project" value="UniProtKB-EC"/>
</dbReference>
<evidence type="ECO:0000256" key="8">
    <source>
        <dbReference type="ARBA" id="ARBA00023098"/>
    </source>
</evidence>
<dbReference type="AlphaFoldDB" id="A0A1A2Z1R6"/>
<reference evidence="15" key="1">
    <citation type="submission" date="2016-06" db="EMBL/GenBank/DDBJ databases">
        <authorList>
            <person name="Sutton G."/>
            <person name="Brinkac L."/>
            <person name="Sanka R."/>
            <person name="Adams M."/>
            <person name="Lau E."/>
            <person name="Sam S."/>
            <person name="Sreng N."/>
            <person name="Him V."/>
            <person name="Kerleguer A."/>
            <person name="Cheng S."/>
        </authorList>
    </citation>
    <scope>NUCLEOTIDE SEQUENCE [LARGE SCALE GENOMIC DNA]</scope>
    <source>
        <strain evidence="15">E861</strain>
    </source>
</reference>
<dbReference type="InterPro" id="IPR014292">
    <property type="entry name" value="Acyl_transf_WS/DGAT"/>
</dbReference>
<dbReference type="NCBIfam" id="TIGR02946">
    <property type="entry name" value="acyl_WS_DGAT"/>
    <property type="match status" value="1"/>
</dbReference>
<keyword evidence="5 11" id="KW-0444">Lipid biosynthesis</keyword>
<comment type="similarity">
    <text evidence="3 11">Belongs to the long-chain O-acyltransferase family.</text>
</comment>
<accession>A0A1A2Z1R6</accession>
<proteinExistence type="inferred from homology"/>
<dbReference type="InterPro" id="IPR004255">
    <property type="entry name" value="O-acyltransferase_WSD1_N"/>
</dbReference>
<evidence type="ECO:0000256" key="11">
    <source>
        <dbReference type="RuleBase" id="RU361241"/>
    </source>
</evidence>
<evidence type="ECO:0000313" key="14">
    <source>
        <dbReference type="EMBL" id="OBI44464.1"/>
    </source>
</evidence>
<feature type="domain" description="O-acyltransferase WSD1-like N-terminal" evidence="12">
    <location>
        <begin position="9"/>
        <end position="268"/>
    </location>
</feature>
<dbReference type="Pfam" id="PF06974">
    <property type="entry name" value="WS_DGAT_C"/>
    <property type="match status" value="1"/>
</dbReference>
<feature type="domain" description="O-acyltransferase WSD1 C-terminal" evidence="13">
    <location>
        <begin position="311"/>
        <end position="453"/>
    </location>
</feature>
<dbReference type="GO" id="GO:0001666">
    <property type="term" value="P:response to hypoxia"/>
    <property type="evidence" value="ECO:0007669"/>
    <property type="project" value="TreeGrafter"/>
</dbReference>
<dbReference type="UniPathway" id="UPA00282"/>
<comment type="caution">
    <text evidence="14">The sequence shown here is derived from an EMBL/GenBank/DDBJ whole genome shotgun (WGS) entry which is preliminary data.</text>
</comment>
<evidence type="ECO:0000256" key="1">
    <source>
        <dbReference type="ARBA" id="ARBA00004771"/>
    </source>
</evidence>
<keyword evidence="6 11" id="KW-0808">Transferase</keyword>
<evidence type="ECO:0000256" key="10">
    <source>
        <dbReference type="ARBA" id="ARBA00048109"/>
    </source>
</evidence>
<dbReference type="InterPro" id="IPR045034">
    <property type="entry name" value="O-acyltransferase_WSD1-like"/>
</dbReference>
<organism evidence="14 15">
    <name type="scientific">Mycobacterium kyorinense</name>
    <dbReference type="NCBI Taxonomy" id="487514"/>
    <lineage>
        <taxon>Bacteria</taxon>
        <taxon>Bacillati</taxon>
        <taxon>Actinomycetota</taxon>
        <taxon>Actinomycetes</taxon>
        <taxon>Mycobacteriales</taxon>
        <taxon>Mycobacteriaceae</taxon>
        <taxon>Mycobacterium</taxon>
    </lineage>
</organism>
<dbReference type="GO" id="GO:0071731">
    <property type="term" value="P:response to nitric oxide"/>
    <property type="evidence" value="ECO:0007669"/>
    <property type="project" value="TreeGrafter"/>
</dbReference>
<dbReference type="GO" id="GO:0051701">
    <property type="term" value="P:biological process involved in interaction with host"/>
    <property type="evidence" value="ECO:0007669"/>
    <property type="project" value="TreeGrafter"/>
</dbReference>
<evidence type="ECO:0000259" key="12">
    <source>
        <dbReference type="Pfam" id="PF03007"/>
    </source>
</evidence>
<evidence type="ECO:0000256" key="4">
    <source>
        <dbReference type="ARBA" id="ARBA00013244"/>
    </source>
</evidence>
<comment type="pathway">
    <text evidence="1 11">Glycerolipid metabolism; triacylglycerol biosynthesis.</text>
</comment>
<dbReference type="PANTHER" id="PTHR31650">
    <property type="entry name" value="O-ACYLTRANSFERASE (WSD1-LIKE) FAMILY PROTEIN"/>
    <property type="match status" value="1"/>
</dbReference>